<dbReference type="HAMAP" id="MF_03153">
    <property type="entry name" value="U1_C"/>
    <property type="match status" value="1"/>
</dbReference>
<organism evidence="12 13">
    <name type="scientific">Knufia fluminis</name>
    <dbReference type="NCBI Taxonomy" id="191047"/>
    <lineage>
        <taxon>Eukaryota</taxon>
        <taxon>Fungi</taxon>
        <taxon>Dikarya</taxon>
        <taxon>Ascomycota</taxon>
        <taxon>Pezizomycotina</taxon>
        <taxon>Eurotiomycetes</taxon>
        <taxon>Chaetothyriomycetidae</taxon>
        <taxon>Chaetothyriales</taxon>
        <taxon>Trichomeriaceae</taxon>
        <taxon>Knufia</taxon>
    </lineage>
</organism>
<comment type="similarity">
    <text evidence="9">Belongs to the U1 small nuclear ribonucleoprotein C family.</text>
</comment>
<dbReference type="GO" id="GO:0071004">
    <property type="term" value="C:U2-type prespliceosome"/>
    <property type="evidence" value="ECO:0007669"/>
    <property type="project" value="UniProtKB-UniRule"/>
</dbReference>
<dbReference type="PANTHER" id="PTHR31148:SF1">
    <property type="entry name" value="U1 SMALL NUCLEAR RIBONUCLEOPROTEIN C"/>
    <property type="match status" value="1"/>
</dbReference>
<evidence type="ECO:0000256" key="3">
    <source>
        <dbReference type="ARBA" id="ARBA00022771"/>
    </source>
</evidence>
<dbReference type="InterPro" id="IPR017340">
    <property type="entry name" value="U1_snRNP-C"/>
</dbReference>
<evidence type="ECO:0000259" key="11">
    <source>
        <dbReference type="PROSITE" id="PS50171"/>
    </source>
</evidence>
<comment type="function">
    <text evidence="9">Component of the spliceosomal U1 snRNP, which is essential for recognition of the pre-mRNA 5' splice-site and the subsequent assembly of the spliceosome. U1-C is directly involved in initial 5' splice-site recognition for both constitutive and regulated alternative splicing. The interaction with the 5' splice-site seems to precede base-pairing between the pre-mRNA and the U1 snRNA. Stimulates commitment or early (E) complex formation by stabilizing the base pairing of the 5' end of the U1 snRNA and the 5' splice-site region.</text>
</comment>
<dbReference type="InterPro" id="IPR000690">
    <property type="entry name" value="Matrin/U1-C_Znf_C2H2"/>
</dbReference>
<dbReference type="Proteomes" id="UP001316803">
    <property type="component" value="Unassembled WGS sequence"/>
</dbReference>
<keyword evidence="5 9" id="KW-0694">RNA-binding</keyword>
<feature type="compositionally biased region" description="Gly residues" evidence="10">
    <location>
        <begin position="95"/>
        <end position="107"/>
    </location>
</feature>
<dbReference type="InterPro" id="IPR003604">
    <property type="entry name" value="Matrin/U1-like-C_Znf_C2H2"/>
</dbReference>
<sequence>MPKFFCDYCDVYLTHDSMSVRKSHNTGRNHLRNVTDYYQQIGHEKAQSVIDSITNSYAAEGQPNPMLNMQPPGGAPGFPPMGFPGMPPPPFGAPPGQGGMMPPGGRGMPFPPFGPNGGPPNMPNGMPFNPPQGFPPNFQPQFPPPGFNQQQGQPGQHGPPPGNPSPAPQGPPGGYNAGPPPGAGMNRR</sequence>
<keyword evidence="2 9" id="KW-0479">Metal-binding</keyword>
<comment type="subcellular location">
    <subcellularLocation>
        <location evidence="1 9">Nucleus</location>
    </subcellularLocation>
</comment>
<comment type="subunit">
    <text evidence="9">U1 snRNP is composed of the 7 core Sm proteins B/B', D1, D2, D3, E, F and G that assemble in a heptameric protein ring on the Sm site of the small nuclear RNA to form the core snRNP, and at least 3 U1 snRNP-specific proteins U1-70K, U1-A and U1-C. U1-C interacts with U1 snRNA and the 5' splice-site region of the pre-mRNA.</text>
</comment>
<keyword evidence="7 9" id="KW-0687">Ribonucleoprotein</keyword>
<dbReference type="GO" id="GO:0000387">
    <property type="term" value="P:spliceosomal snRNP assembly"/>
    <property type="evidence" value="ECO:0007669"/>
    <property type="project" value="UniProtKB-UniRule"/>
</dbReference>
<evidence type="ECO:0000256" key="9">
    <source>
        <dbReference type="HAMAP-Rule" id="MF_03153"/>
    </source>
</evidence>
<dbReference type="GO" id="GO:0005685">
    <property type="term" value="C:U1 snRNP"/>
    <property type="evidence" value="ECO:0007669"/>
    <property type="project" value="UniProtKB-UniRule"/>
</dbReference>
<dbReference type="InterPro" id="IPR013085">
    <property type="entry name" value="U1-CZ_Znf_C2H2"/>
</dbReference>
<dbReference type="GO" id="GO:0003729">
    <property type="term" value="F:mRNA binding"/>
    <property type="evidence" value="ECO:0007669"/>
    <property type="project" value="UniProtKB-UniRule"/>
</dbReference>
<feature type="compositionally biased region" description="Pro residues" evidence="10">
    <location>
        <begin position="109"/>
        <end position="146"/>
    </location>
</feature>
<evidence type="ECO:0000256" key="4">
    <source>
        <dbReference type="ARBA" id="ARBA00022833"/>
    </source>
</evidence>
<dbReference type="PROSITE" id="PS50171">
    <property type="entry name" value="ZF_MATRIN"/>
    <property type="match status" value="1"/>
</dbReference>
<name>A0AAN8I8Q3_9EURO</name>
<protein>
    <recommendedName>
        <fullName evidence="9">U1 small nuclear ribonucleoprotein C</fullName>
        <shortName evidence="9">U1 snRNP C</shortName>
        <shortName evidence="9">U1-C</shortName>
        <shortName evidence="9">U1C</shortName>
    </recommendedName>
</protein>
<dbReference type="EMBL" id="JAKLMC020000002">
    <property type="protein sequence ID" value="KAK5957739.1"/>
    <property type="molecule type" value="Genomic_DNA"/>
</dbReference>
<evidence type="ECO:0000256" key="8">
    <source>
        <dbReference type="ARBA" id="ARBA00046357"/>
    </source>
</evidence>
<feature type="compositionally biased region" description="Pro residues" evidence="10">
    <location>
        <begin position="157"/>
        <end position="171"/>
    </location>
</feature>
<evidence type="ECO:0000256" key="2">
    <source>
        <dbReference type="ARBA" id="ARBA00022723"/>
    </source>
</evidence>
<dbReference type="FunFam" id="3.30.160.60:FF:000059">
    <property type="entry name" value="U1 small nuclear ribonucleoprotein C"/>
    <property type="match status" value="1"/>
</dbReference>
<proteinExistence type="inferred from homology"/>
<evidence type="ECO:0000256" key="7">
    <source>
        <dbReference type="ARBA" id="ARBA00023274"/>
    </source>
</evidence>
<dbReference type="Pfam" id="PF06220">
    <property type="entry name" value="zf-U1"/>
    <property type="match status" value="1"/>
</dbReference>
<dbReference type="SMART" id="SM00451">
    <property type="entry name" value="ZnF_U1"/>
    <property type="match status" value="1"/>
</dbReference>
<feature type="domain" description="Matrin-type" evidence="11">
    <location>
        <begin position="4"/>
        <end position="36"/>
    </location>
</feature>
<dbReference type="SUPFAM" id="SSF57667">
    <property type="entry name" value="beta-beta-alpha zinc fingers"/>
    <property type="match status" value="1"/>
</dbReference>
<keyword evidence="13" id="KW-1185">Reference proteome</keyword>
<comment type="caution">
    <text evidence="12">The sequence shown here is derived from an EMBL/GenBank/DDBJ whole genome shotgun (WGS) entry which is preliminary data.</text>
</comment>
<dbReference type="GO" id="GO:0008270">
    <property type="term" value="F:zinc ion binding"/>
    <property type="evidence" value="ECO:0007669"/>
    <property type="project" value="UniProtKB-UniRule"/>
</dbReference>
<accession>A0AAN8I8Q3</accession>
<dbReference type="InterPro" id="IPR036236">
    <property type="entry name" value="Znf_C2H2_sf"/>
</dbReference>
<dbReference type="GO" id="GO:0030627">
    <property type="term" value="F:pre-mRNA 5'-splice site binding"/>
    <property type="evidence" value="ECO:0007669"/>
    <property type="project" value="InterPro"/>
</dbReference>
<evidence type="ECO:0000256" key="6">
    <source>
        <dbReference type="ARBA" id="ARBA00023242"/>
    </source>
</evidence>
<feature type="region of interest" description="Disordered" evidence="10">
    <location>
        <begin position="87"/>
        <end position="188"/>
    </location>
</feature>
<evidence type="ECO:0000256" key="1">
    <source>
        <dbReference type="ARBA" id="ARBA00004123"/>
    </source>
</evidence>
<reference evidence="12 13" key="1">
    <citation type="submission" date="2022-12" db="EMBL/GenBank/DDBJ databases">
        <title>Genomic features and morphological characterization of a novel Knufia sp. strain isolated from spacecraft assembly facility.</title>
        <authorList>
            <person name="Teixeira M."/>
            <person name="Chander A.M."/>
            <person name="Stajich J.E."/>
            <person name="Venkateswaran K."/>
        </authorList>
    </citation>
    <scope>NUCLEOTIDE SEQUENCE [LARGE SCALE GENOMIC DNA]</scope>
    <source>
        <strain evidence="12 13">FJI-L2-BK-P2</strain>
    </source>
</reference>
<dbReference type="AlphaFoldDB" id="A0AAN8I8Q3"/>
<evidence type="ECO:0000313" key="12">
    <source>
        <dbReference type="EMBL" id="KAK5957739.1"/>
    </source>
</evidence>
<dbReference type="PANTHER" id="PTHR31148">
    <property type="entry name" value="U1 SMALL NUCLEAR RIBONUCLEOPROTEIN C"/>
    <property type="match status" value="1"/>
</dbReference>
<dbReference type="Gene3D" id="3.30.160.60">
    <property type="entry name" value="Classic Zinc Finger"/>
    <property type="match status" value="1"/>
</dbReference>
<dbReference type="GO" id="GO:0030619">
    <property type="term" value="F:U1 snRNA binding"/>
    <property type="evidence" value="ECO:0007669"/>
    <property type="project" value="UniProtKB-UniRule"/>
</dbReference>
<comment type="subunit">
    <text evidence="8">Component of the U1 snRNP. The U1 snRNP is composed of the U1 snRNA and the 7 core Sm proteins SNRPB, SNRPD1, SNRPD2, SNRPD3, SNRPE, SNRPF and SNRPG that assemble in a heptameric protein ring on the Sm site of the small nuclear RNA to form the core snRNP, and at least 3 U1 snRNP-specific proteins SNRNP70/U1-70K, SNRPA/U1-A and SNRPC/U1-C. SNRPC/U1-C interacts with U1 snRNA and the 5' splice-site region of the pre-mRNA. Interacts (via N-terminus) with TIA1 (via C-terminus); thereby promoting spliceosomal U1 snRNP recruitment to 5' splice sites.</text>
</comment>
<dbReference type="GO" id="GO:0000243">
    <property type="term" value="C:commitment complex"/>
    <property type="evidence" value="ECO:0007669"/>
    <property type="project" value="UniProtKB-UniRule"/>
</dbReference>
<evidence type="ECO:0000256" key="10">
    <source>
        <dbReference type="SAM" id="MobiDB-lite"/>
    </source>
</evidence>
<dbReference type="GO" id="GO:0000395">
    <property type="term" value="P:mRNA 5'-splice site recognition"/>
    <property type="evidence" value="ECO:0007669"/>
    <property type="project" value="UniProtKB-UniRule"/>
</dbReference>
<evidence type="ECO:0000313" key="13">
    <source>
        <dbReference type="Proteomes" id="UP001316803"/>
    </source>
</evidence>
<keyword evidence="6 9" id="KW-0539">Nucleus</keyword>
<feature type="compositionally biased region" description="Low complexity" evidence="10">
    <location>
        <begin position="147"/>
        <end position="156"/>
    </location>
</feature>
<keyword evidence="4 9" id="KW-0862">Zinc</keyword>
<gene>
    <name evidence="12" type="primary">YHC1</name>
    <name evidence="12" type="ORF">OHC33_000928</name>
</gene>
<dbReference type="PIRSF" id="PIRSF037969">
    <property type="entry name" value="U1_snRNP-C"/>
    <property type="match status" value="1"/>
</dbReference>
<keyword evidence="3 9" id="KW-0863">Zinc-finger</keyword>
<evidence type="ECO:0000256" key="5">
    <source>
        <dbReference type="ARBA" id="ARBA00022884"/>
    </source>
</evidence>